<keyword evidence="5" id="KW-0521">NADP</keyword>
<proteinExistence type="inferred from homology"/>
<evidence type="ECO:0000256" key="2">
    <source>
        <dbReference type="ARBA" id="ARBA00005272"/>
    </source>
</evidence>
<organism evidence="10 11">
    <name type="scientific">Brassica campestris</name>
    <name type="common">Field mustard</name>
    <dbReference type="NCBI Taxonomy" id="3711"/>
    <lineage>
        <taxon>Eukaryota</taxon>
        <taxon>Viridiplantae</taxon>
        <taxon>Streptophyta</taxon>
        <taxon>Embryophyta</taxon>
        <taxon>Tracheophyta</taxon>
        <taxon>Spermatophyta</taxon>
        <taxon>Magnoliopsida</taxon>
        <taxon>eudicotyledons</taxon>
        <taxon>Gunneridae</taxon>
        <taxon>Pentapetalae</taxon>
        <taxon>rosids</taxon>
        <taxon>malvids</taxon>
        <taxon>Brassicales</taxon>
        <taxon>Brassicaceae</taxon>
        <taxon>Brassiceae</taxon>
        <taxon>Brassica</taxon>
    </lineage>
</organism>
<dbReference type="PANTHER" id="PTHR42913:SF4">
    <property type="entry name" value="ALTERNATIVE NAD(P)H-UBIQUINONE OXIDOREDUCTASE C1, CHLOROPLASTIC_MITOCHONDRIAL"/>
    <property type="match status" value="1"/>
</dbReference>
<gene>
    <name evidence="10" type="ORF">BRARA_J02402</name>
</gene>
<dbReference type="FunFam" id="3.50.50.100:FF:000010">
    <property type="entry name" value="Alternative NAD(P)H-ubiquinone oxidoreductase C1, chloroplastic/mitochondrial"/>
    <property type="match status" value="1"/>
</dbReference>
<name>A0A397XN03_BRACM</name>
<reference evidence="10 11" key="1">
    <citation type="submission" date="2018-06" db="EMBL/GenBank/DDBJ databases">
        <title>WGS assembly of Brassica rapa FPsc.</title>
        <authorList>
            <person name="Bowman J."/>
            <person name="Kohchi T."/>
            <person name="Yamato K."/>
            <person name="Jenkins J."/>
            <person name="Shu S."/>
            <person name="Ishizaki K."/>
            <person name="Yamaoka S."/>
            <person name="Nishihama R."/>
            <person name="Nakamura Y."/>
            <person name="Berger F."/>
            <person name="Adam C."/>
            <person name="Aki S."/>
            <person name="Althoff F."/>
            <person name="Araki T."/>
            <person name="Arteaga-Vazquez M."/>
            <person name="Balasubrmanian S."/>
            <person name="Bauer D."/>
            <person name="Boehm C."/>
            <person name="Briginshaw L."/>
            <person name="Caballero-Perez J."/>
            <person name="Catarino B."/>
            <person name="Chen F."/>
            <person name="Chiyoda S."/>
            <person name="Chovatia M."/>
            <person name="Davies K."/>
            <person name="Delmans M."/>
            <person name="Demura T."/>
            <person name="Dierschke T."/>
            <person name="Dolan L."/>
            <person name="Dorantes-Acosta A."/>
            <person name="Eklund D."/>
            <person name="Florent S."/>
            <person name="Flores-Sandoval E."/>
            <person name="Fujiyama A."/>
            <person name="Fukuzawa H."/>
            <person name="Galik B."/>
            <person name="Grimanelli D."/>
            <person name="Grimwood J."/>
            <person name="Grossniklaus U."/>
            <person name="Hamada T."/>
            <person name="Haseloff J."/>
            <person name="Hetherington A."/>
            <person name="Higo A."/>
            <person name="Hirakawa Y."/>
            <person name="Hundley H."/>
            <person name="Ikeda Y."/>
            <person name="Inoue K."/>
            <person name="Inoue S."/>
            <person name="Ishida S."/>
            <person name="Jia Q."/>
            <person name="Kakita M."/>
            <person name="Kanazawa T."/>
            <person name="Kawai Y."/>
            <person name="Kawashima T."/>
            <person name="Kennedy M."/>
            <person name="Kinose K."/>
            <person name="Kinoshita T."/>
            <person name="Kohara Y."/>
            <person name="Koide E."/>
            <person name="Komatsu K."/>
            <person name="Kopischke S."/>
            <person name="Kubo M."/>
            <person name="Kyozuka J."/>
            <person name="Lagercrantz U."/>
            <person name="Lin S."/>
            <person name="Lindquist E."/>
            <person name="Lipzen A."/>
            <person name="Lu C."/>
            <person name="Luna E."/>
            <person name="Martienssen R."/>
            <person name="Minamino N."/>
            <person name="Mizutani M."/>
            <person name="Mizutani M."/>
            <person name="Mochizuki N."/>
            <person name="Monte I."/>
            <person name="Mosher R."/>
            <person name="Nagasaki H."/>
            <person name="Nakagami H."/>
            <person name="Naramoto S."/>
            <person name="Nishitani K."/>
            <person name="Ohtani M."/>
            <person name="Okamoto T."/>
            <person name="Okumura M."/>
            <person name="Phillips J."/>
            <person name="Pollak B."/>
            <person name="Reinders A."/>
            <person name="Roevekamp M."/>
            <person name="Sano R."/>
            <person name="Sawa S."/>
            <person name="Schmid M."/>
            <person name="Shirakawa M."/>
            <person name="Solano R."/>
            <person name="Spunde A."/>
            <person name="Suetsugu N."/>
            <person name="Sugano S."/>
            <person name="Sugiyama A."/>
            <person name="Sun R."/>
            <person name="Suzuki Y."/>
            <person name="Takenaka M."/>
            <person name="Takezawa D."/>
            <person name="Tomogane H."/>
            <person name="Tsuzuki M."/>
            <person name="Ueda T."/>
            <person name="Umeda M."/>
            <person name="Ward J."/>
            <person name="Watanabe Y."/>
            <person name="Yazaki K."/>
            <person name="Yokoyama R."/>
            <person name="Yoshitake Y."/>
            <person name="Yotsui I."/>
            <person name="Zachgo S."/>
            <person name="Schmutz J."/>
        </authorList>
    </citation>
    <scope>NUCLEOTIDE SEQUENCE [LARGE SCALE GENOMIC DNA]</scope>
    <source>
        <strain evidence="11">cv. B-3</strain>
    </source>
</reference>
<dbReference type="EMBL" id="CM010637">
    <property type="protein sequence ID" value="RID42525.1"/>
    <property type="molecule type" value="Genomic_DNA"/>
</dbReference>
<dbReference type="Proteomes" id="UP000264353">
    <property type="component" value="Chromosome A10"/>
</dbReference>
<dbReference type="AlphaFoldDB" id="A0A397XN03"/>
<comment type="similarity">
    <text evidence="2">Belongs to the NADH dehydrogenase family.</text>
</comment>
<evidence type="ECO:0000256" key="7">
    <source>
        <dbReference type="ARBA" id="ARBA00052971"/>
    </source>
</evidence>
<dbReference type="InterPro" id="IPR036188">
    <property type="entry name" value="FAD/NAD-bd_sf"/>
</dbReference>
<dbReference type="Pfam" id="PF07992">
    <property type="entry name" value="Pyr_redox_2"/>
    <property type="match status" value="1"/>
</dbReference>
<protein>
    <recommendedName>
        <fullName evidence="8">demethylphylloquinone reductase</fullName>
        <ecNumber evidence="8">1.6.5.12</ecNumber>
    </recommendedName>
</protein>
<evidence type="ECO:0000313" key="11">
    <source>
        <dbReference type="Proteomes" id="UP000264353"/>
    </source>
</evidence>
<evidence type="ECO:0000256" key="4">
    <source>
        <dbReference type="ARBA" id="ARBA00022827"/>
    </source>
</evidence>
<feature type="domain" description="FAD/NAD(P)-binding" evidence="9">
    <location>
        <begin position="16"/>
        <end position="207"/>
    </location>
</feature>
<dbReference type="PANTHER" id="PTHR42913">
    <property type="entry name" value="APOPTOSIS-INDUCING FACTOR 1"/>
    <property type="match status" value="1"/>
</dbReference>
<keyword evidence="4" id="KW-0274">FAD</keyword>
<comment type="cofactor">
    <cofactor evidence="1">
        <name>FAD</name>
        <dbReference type="ChEBI" id="CHEBI:57692"/>
    </cofactor>
</comment>
<keyword evidence="6" id="KW-0560">Oxidoreductase</keyword>
<comment type="catalytic activity">
    <reaction evidence="7">
        <text>demethylphylloquinone + NADPH + H(+) = demethylphylloquinol + NADP(+)</text>
        <dbReference type="Rhea" id="RHEA:47744"/>
        <dbReference type="ChEBI" id="CHEBI:15378"/>
        <dbReference type="ChEBI" id="CHEBI:31087"/>
        <dbReference type="ChEBI" id="CHEBI:57783"/>
        <dbReference type="ChEBI" id="CHEBI:58349"/>
        <dbReference type="ChEBI" id="CHEBI:87844"/>
        <dbReference type="EC" id="1.6.5.12"/>
    </reaction>
</comment>
<dbReference type="EC" id="1.6.5.12" evidence="8"/>
<evidence type="ECO:0000256" key="1">
    <source>
        <dbReference type="ARBA" id="ARBA00001974"/>
    </source>
</evidence>
<dbReference type="GO" id="GO:0016491">
    <property type="term" value="F:oxidoreductase activity"/>
    <property type="evidence" value="ECO:0007669"/>
    <property type="project" value="UniProtKB-KW"/>
</dbReference>
<accession>A0A397XN03</accession>
<keyword evidence="3" id="KW-0285">Flavoprotein</keyword>
<dbReference type="InterPro" id="IPR023753">
    <property type="entry name" value="FAD/NAD-binding_dom"/>
</dbReference>
<evidence type="ECO:0000256" key="3">
    <source>
        <dbReference type="ARBA" id="ARBA00022630"/>
    </source>
</evidence>
<dbReference type="SUPFAM" id="SSF51905">
    <property type="entry name" value="FAD/NAD(P)-binding domain"/>
    <property type="match status" value="1"/>
</dbReference>
<evidence type="ECO:0000313" key="10">
    <source>
        <dbReference type="EMBL" id="RID42525.1"/>
    </source>
</evidence>
<evidence type="ECO:0000256" key="6">
    <source>
        <dbReference type="ARBA" id="ARBA00023002"/>
    </source>
</evidence>
<sequence>MALLSAVSSLLPFSCNKLERRNFKNGSAIKVAVVGCGYGGVELAATISERLQDRGTVQAINVSKSILTSAPDGNRVAAMKVLASRKVELLLGYLVRCIKRATDSEEEDGEGGYMLELEPTEKGVESQVIEADMVLWTVGTKPLLTELEQPSGGPSVLPLNVRGQAETDETLRVKGHPRIFALGDSSSLRDSNGKLLPTTAQVAFQEADFTGWNIWAAINNRPLLPFRFQNLGEMMTLGRYDAAISPSFIEGLTLDGPVGHAARKLAYLIRLPTDEHRFKVGVSWFAKSAVESVALLQSNLAKVFSSS</sequence>
<dbReference type="Gene3D" id="3.50.50.100">
    <property type="match status" value="1"/>
</dbReference>
<evidence type="ECO:0000256" key="5">
    <source>
        <dbReference type="ARBA" id="ARBA00022857"/>
    </source>
</evidence>
<evidence type="ECO:0000259" key="9">
    <source>
        <dbReference type="Pfam" id="PF07992"/>
    </source>
</evidence>
<evidence type="ECO:0000256" key="8">
    <source>
        <dbReference type="ARBA" id="ARBA00066844"/>
    </source>
</evidence>
<dbReference type="InterPro" id="IPR051169">
    <property type="entry name" value="NADH-Q_oxidoreductase"/>
</dbReference>